<feature type="region of interest" description="Disordered" evidence="1">
    <location>
        <begin position="65"/>
        <end position="102"/>
    </location>
</feature>
<keyword evidence="4" id="KW-1185">Reference proteome</keyword>
<evidence type="ECO:0000313" key="4">
    <source>
        <dbReference type="Proteomes" id="UP000199497"/>
    </source>
</evidence>
<reference evidence="4" key="1">
    <citation type="submission" date="2016-10" db="EMBL/GenBank/DDBJ databases">
        <authorList>
            <person name="Varghese N."/>
            <person name="Submissions S."/>
        </authorList>
    </citation>
    <scope>NUCLEOTIDE SEQUENCE [LARGE SCALE GENOMIC DNA]</scope>
    <source>
        <strain evidence="4">DSM 46732</strain>
    </source>
</reference>
<gene>
    <name evidence="3" type="ORF">SAMN04487905_12320</name>
</gene>
<evidence type="ECO:0000256" key="2">
    <source>
        <dbReference type="SAM" id="SignalP"/>
    </source>
</evidence>
<keyword evidence="2" id="KW-0732">Signal</keyword>
<feature type="compositionally biased region" description="Low complexity" evidence="1">
    <location>
        <begin position="90"/>
        <end position="102"/>
    </location>
</feature>
<evidence type="ECO:0000313" key="3">
    <source>
        <dbReference type="EMBL" id="SDP97081.1"/>
    </source>
</evidence>
<evidence type="ECO:0000256" key="1">
    <source>
        <dbReference type="SAM" id="MobiDB-lite"/>
    </source>
</evidence>
<dbReference type="Proteomes" id="UP000199497">
    <property type="component" value="Unassembled WGS sequence"/>
</dbReference>
<dbReference type="EMBL" id="FNJR01000023">
    <property type="protein sequence ID" value="SDP97081.1"/>
    <property type="molecule type" value="Genomic_DNA"/>
</dbReference>
<evidence type="ECO:0008006" key="5">
    <source>
        <dbReference type="Google" id="ProtNLM"/>
    </source>
</evidence>
<organism evidence="3 4">
    <name type="scientific">Actinopolyspora xinjiangensis</name>
    <dbReference type="NCBI Taxonomy" id="405564"/>
    <lineage>
        <taxon>Bacteria</taxon>
        <taxon>Bacillati</taxon>
        <taxon>Actinomycetota</taxon>
        <taxon>Actinomycetes</taxon>
        <taxon>Actinopolysporales</taxon>
        <taxon>Actinopolysporaceae</taxon>
        <taxon>Actinopolyspora</taxon>
    </lineage>
</organism>
<dbReference type="AlphaFoldDB" id="A0A1H0X2B5"/>
<feature type="signal peptide" evidence="2">
    <location>
        <begin position="1"/>
        <end position="25"/>
    </location>
</feature>
<name>A0A1H0X2B5_9ACTN</name>
<sequence>MRNRVLTLTLSILAILGMATSTASASANDMPDKIPAEVQSALDHFGNTGELTEQEKATIRDYPNIAKHVPDPDAPIETFGTSSPADNNDSESVSTLESSSGSFNNGTGCWITRVGVRKTSLLGNTQFDYMARIDYCANGATVTSVHQKYHYLNNADGVTYLRGYANGSPHVSGVGGSRSDVAIHGFIELCAGVCYASLYLKIDATIYNGGYFEWSARV</sequence>
<protein>
    <recommendedName>
        <fullName evidence="5">Secreted protein</fullName>
    </recommendedName>
</protein>
<accession>A0A1H0X2B5</accession>
<proteinExistence type="predicted"/>
<feature type="chain" id="PRO_5011529861" description="Secreted protein" evidence="2">
    <location>
        <begin position="26"/>
        <end position="218"/>
    </location>
</feature>